<dbReference type="InterPro" id="IPR023401">
    <property type="entry name" value="ODC_N"/>
</dbReference>
<keyword evidence="2" id="KW-1185">Reference proteome</keyword>
<evidence type="ECO:0000313" key="2">
    <source>
        <dbReference type="Proteomes" id="UP001281305"/>
    </source>
</evidence>
<gene>
    <name evidence="1" type="ORF">RZS32_018630</name>
</gene>
<keyword evidence="1" id="KW-0614">Plasmid</keyword>
<reference evidence="1 2" key="1">
    <citation type="submission" date="2024-02" db="EMBL/GenBank/DDBJ databases">
        <title>Roseovarius strain W115 nov., isolated from a marine algae.</title>
        <authorList>
            <person name="Lee M.W."/>
            <person name="Lee J.K."/>
            <person name="Kim J.M."/>
            <person name="Choi D.G."/>
            <person name="Baek J.H."/>
            <person name="Bayburt H."/>
            <person name="Jung J.J."/>
            <person name="Han D.M."/>
            <person name="Jeon C.O."/>
        </authorList>
    </citation>
    <scope>NUCLEOTIDE SEQUENCE [LARGE SCALE GENOMIC DNA]</scope>
    <source>
        <strain evidence="1 2">W115</strain>
        <plasmid evidence="1 2">unnamed1</plasmid>
    </source>
</reference>
<dbReference type="RefSeq" id="WP_317054414.1">
    <property type="nucleotide sequence ID" value="NZ_CP146607.1"/>
</dbReference>
<sequence>MSSTIPFITAASLPPGFGWKQAVEAIARGHDRPRAKIADQFLNRETDAFVNRAAWIDGFGIGAKSFTVFPGNAKHKRLSVQGAMLVFDDQTGAPLAVIDSGLVTYWKTAPDSVYGALLLARPDSKALLIAGTGVVADSLIDAYSTLFPDLERVMIWGRNIEKSRALASRHVGRPFVVEPAIDLKSAAHEADIISTATMSRQPILMGDWVKPGTHVDLIGAFKSDMREADDTLLRRSKIFVDSYETTLDHIGELLIPLRDGTITRADLRGDLYDLTQRRAGRDDPDTITLFKNGGGAHLDLMMARALFDWCE</sequence>
<protein>
    <submittedName>
        <fullName evidence="1">Ornithine cyclodeaminase</fullName>
    </submittedName>
</protein>
<dbReference type="PANTHER" id="PTHR13812">
    <property type="entry name" value="KETIMINE REDUCTASE MU-CRYSTALLIN"/>
    <property type="match status" value="1"/>
</dbReference>
<evidence type="ECO:0000313" key="1">
    <source>
        <dbReference type="EMBL" id="WYK20207.1"/>
    </source>
</evidence>
<name>A0ABZ2TKE9_9RHOB</name>
<dbReference type="Gene3D" id="3.40.50.720">
    <property type="entry name" value="NAD(P)-binding Rossmann-like Domain"/>
    <property type="match status" value="1"/>
</dbReference>
<geneLocation type="plasmid" evidence="1 2">
    <name>unnamed1</name>
</geneLocation>
<proteinExistence type="predicted"/>
<dbReference type="Gene3D" id="3.30.1780.10">
    <property type="entry name" value="ornithine cyclodeaminase, domain 1"/>
    <property type="match status" value="1"/>
</dbReference>
<organism evidence="1 2">
    <name type="scientific">Roseovarius rhodophyticola</name>
    <dbReference type="NCBI Taxonomy" id="3080827"/>
    <lineage>
        <taxon>Bacteria</taxon>
        <taxon>Pseudomonadati</taxon>
        <taxon>Pseudomonadota</taxon>
        <taxon>Alphaproteobacteria</taxon>
        <taxon>Rhodobacterales</taxon>
        <taxon>Roseobacteraceae</taxon>
        <taxon>Roseovarius</taxon>
    </lineage>
</organism>
<accession>A0ABZ2TKE9</accession>
<dbReference type="SUPFAM" id="SSF51735">
    <property type="entry name" value="NAD(P)-binding Rossmann-fold domains"/>
    <property type="match status" value="1"/>
</dbReference>
<dbReference type="InterPro" id="IPR036291">
    <property type="entry name" value="NAD(P)-bd_dom_sf"/>
</dbReference>
<dbReference type="InterPro" id="IPR003462">
    <property type="entry name" value="ODC_Mu_crystall"/>
</dbReference>
<dbReference type="PIRSF" id="PIRSF001439">
    <property type="entry name" value="CryM"/>
    <property type="match status" value="1"/>
</dbReference>
<dbReference type="PANTHER" id="PTHR13812:SF19">
    <property type="entry name" value="KETIMINE REDUCTASE MU-CRYSTALLIN"/>
    <property type="match status" value="1"/>
</dbReference>
<dbReference type="Proteomes" id="UP001281305">
    <property type="component" value="Plasmid unnamed1"/>
</dbReference>
<dbReference type="EMBL" id="CP146607">
    <property type="protein sequence ID" value="WYK20207.1"/>
    <property type="molecule type" value="Genomic_DNA"/>
</dbReference>
<dbReference type="Pfam" id="PF02423">
    <property type="entry name" value="OCD_Mu_crystall"/>
    <property type="match status" value="1"/>
</dbReference>